<dbReference type="InterPro" id="IPR016181">
    <property type="entry name" value="Acyl_CoA_acyltransferase"/>
</dbReference>
<dbReference type="PROSITE" id="PS51186">
    <property type="entry name" value="GNAT"/>
    <property type="match status" value="1"/>
</dbReference>
<evidence type="ECO:0000259" key="1">
    <source>
        <dbReference type="PROSITE" id="PS51186"/>
    </source>
</evidence>
<dbReference type="EMBL" id="VSSQ01002217">
    <property type="protein sequence ID" value="MPM14052.1"/>
    <property type="molecule type" value="Genomic_DNA"/>
</dbReference>
<dbReference type="PANTHER" id="PTHR43792:SF1">
    <property type="entry name" value="N-ACETYLTRANSFERASE DOMAIN-CONTAINING PROTEIN"/>
    <property type="match status" value="1"/>
</dbReference>
<sequence>MRNFFMKSARLGFSVWEPADIELARLLWGDPAVSKYICATGAFTPHEIEKRLSTEVANGNAVHMQYWPIFLTSTGDLVGCCGLRPKGEDGLELGFHLRPCYWGMGLATEAGTAVINYAKTNFPGRPIFAGHHPQNKASSHVLEKLGFSFFDAEFYPPTGLMHPTYILR</sequence>
<protein>
    <recommendedName>
        <fullName evidence="1">N-acetyltransferase domain-containing protein</fullName>
    </recommendedName>
</protein>
<dbReference type="InterPro" id="IPR000182">
    <property type="entry name" value="GNAT_dom"/>
</dbReference>
<dbReference type="AlphaFoldDB" id="A0A644XCZ1"/>
<gene>
    <name evidence="2" type="ORF">SDC9_60412</name>
</gene>
<reference evidence="2" key="1">
    <citation type="submission" date="2019-08" db="EMBL/GenBank/DDBJ databases">
        <authorList>
            <person name="Kucharzyk K."/>
            <person name="Murdoch R.W."/>
            <person name="Higgins S."/>
            <person name="Loffler F."/>
        </authorList>
    </citation>
    <scope>NUCLEOTIDE SEQUENCE</scope>
</reference>
<proteinExistence type="predicted"/>
<name>A0A644XCZ1_9ZZZZ</name>
<organism evidence="2">
    <name type="scientific">bioreactor metagenome</name>
    <dbReference type="NCBI Taxonomy" id="1076179"/>
    <lineage>
        <taxon>unclassified sequences</taxon>
        <taxon>metagenomes</taxon>
        <taxon>ecological metagenomes</taxon>
    </lineage>
</organism>
<feature type="domain" description="N-acetyltransferase" evidence="1">
    <location>
        <begin position="11"/>
        <end position="166"/>
    </location>
</feature>
<dbReference type="Pfam" id="PF13302">
    <property type="entry name" value="Acetyltransf_3"/>
    <property type="match status" value="1"/>
</dbReference>
<dbReference type="InterPro" id="IPR051531">
    <property type="entry name" value="N-acetyltransferase"/>
</dbReference>
<evidence type="ECO:0000313" key="2">
    <source>
        <dbReference type="EMBL" id="MPM14052.1"/>
    </source>
</evidence>
<dbReference type="PANTHER" id="PTHR43792">
    <property type="entry name" value="GNAT FAMILY, PUTATIVE (AFU_ORTHOLOGUE AFUA_3G00765)-RELATED-RELATED"/>
    <property type="match status" value="1"/>
</dbReference>
<accession>A0A644XCZ1</accession>
<dbReference type="SUPFAM" id="SSF55729">
    <property type="entry name" value="Acyl-CoA N-acyltransferases (Nat)"/>
    <property type="match status" value="1"/>
</dbReference>
<comment type="caution">
    <text evidence="2">The sequence shown here is derived from an EMBL/GenBank/DDBJ whole genome shotgun (WGS) entry which is preliminary data.</text>
</comment>
<dbReference type="Gene3D" id="3.40.630.30">
    <property type="match status" value="1"/>
</dbReference>
<dbReference type="GO" id="GO:0016747">
    <property type="term" value="F:acyltransferase activity, transferring groups other than amino-acyl groups"/>
    <property type="evidence" value="ECO:0007669"/>
    <property type="project" value="InterPro"/>
</dbReference>